<dbReference type="WBParaSite" id="Pan_g8855.t1">
    <property type="protein sequence ID" value="Pan_g8855.t1"/>
    <property type="gene ID" value="Pan_g8855"/>
</dbReference>
<accession>A0A7E5A1E0</accession>
<dbReference type="InterPro" id="IPR018259">
    <property type="entry name" value="Ribosomal_eL21_CS"/>
</dbReference>
<dbReference type="GO" id="GO:0005840">
    <property type="term" value="C:ribosome"/>
    <property type="evidence" value="ECO:0007669"/>
    <property type="project" value="UniProtKB-KW"/>
</dbReference>
<reference evidence="7" key="2">
    <citation type="submission" date="2020-10" db="UniProtKB">
        <authorList>
            <consortium name="WormBaseParasite"/>
        </authorList>
    </citation>
    <scope>IDENTIFICATION</scope>
</reference>
<name>A0A7E5A1E0_PANRE</name>
<evidence type="ECO:0000313" key="7">
    <source>
        <dbReference type="WBParaSite" id="Pan_g8855.t1"/>
    </source>
</evidence>
<dbReference type="Pfam" id="PF01157">
    <property type="entry name" value="Ribosomal_L21e"/>
    <property type="match status" value="1"/>
</dbReference>
<keyword evidence="2" id="KW-0689">Ribosomal protein</keyword>
<dbReference type="Gene3D" id="2.30.30.70">
    <property type="entry name" value="Ribosomal protein L21"/>
    <property type="match status" value="1"/>
</dbReference>
<dbReference type="GO" id="GO:0003735">
    <property type="term" value="F:structural constituent of ribosome"/>
    <property type="evidence" value="ECO:0007669"/>
    <property type="project" value="InterPro"/>
</dbReference>
<evidence type="ECO:0000256" key="2">
    <source>
        <dbReference type="ARBA" id="ARBA00022980"/>
    </source>
</evidence>
<evidence type="ECO:0000256" key="1">
    <source>
        <dbReference type="ARBA" id="ARBA00008427"/>
    </source>
</evidence>
<dbReference type="InterPro" id="IPR008991">
    <property type="entry name" value="Translation_prot_SH3-like_sf"/>
</dbReference>
<dbReference type="InterPro" id="IPR036948">
    <property type="entry name" value="Ribosomal_eL21_sf"/>
</dbReference>
<evidence type="ECO:0000256" key="3">
    <source>
        <dbReference type="ARBA" id="ARBA00023274"/>
    </source>
</evidence>
<dbReference type="AlphaFoldDB" id="A0A7E5A1E0"/>
<dbReference type="Gene3D" id="6.10.250.3260">
    <property type="match status" value="1"/>
</dbReference>
<evidence type="ECO:0000256" key="4">
    <source>
        <dbReference type="ARBA" id="ARBA00035219"/>
    </source>
</evidence>
<dbReference type="FunFam" id="6.10.250.3260:FF:000001">
    <property type="entry name" value="60S ribosomal protein L21"/>
    <property type="match status" value="1"/>
</dbReference>
<keyword evidence="3" id="KW-0687">Ribonucleoprotein</keyword>
<reference evidence="6" key="1">
    <citation type="journal article" date="2013" name="Genetics">
        <title>The draft genome and transcriptome of Panagrellus redivivus are shaped by the harsh demands of a free-living lifestyle.</title>
        <authorList>
            <person name="Srinivasan J."/>
            <person name="Dillman A.R."/>
            <person name="Macchietto M.G."/>
            <person name="Heikkinen L."/>
            <person name="Lakso M."/>
            <person name="Fracchia K.M."/>
            <person name="Antoshechkin I."/>
            <person name="Mortazavi A."/>
            <person name="Wong G."/>
            <person name="Sternberg P.W."/>
        </authorList>
    </citation>
    <scope>NUCLEOTIDE SEQUENCE [LARGE SCALE GENOMIC DNA]</scope>
    <source>
        <strain evidence="6">MT8872</strain>
    </source>
</reference>
<dbReference type="SUPFAM" id="SSF50104">
    <property type="entry name" value="Translation proteins SH3-like domain"/>
    <property type="match status" value="1"/>
</dbReference>
<comment type="similarity">
    <text evidence="1">Belongs to the eukaryotic ribosomal protein eL21 family.</text>
</comment>
<evidence type="ECO:0000313" key="6">
    <source>
        <dbReference type="Proteomes" id="UP000492821"/>
    </source>
</evidence>
<dbReference type="GO" id="GO:0006412">
    <property type="term" value="P:translation"/>
    <property type="evidence" value="ECO:0007669"/>
    <property type="project" value="InterPro"/>
</dbReference>
<dbReference type="InterPro" id="IPR001147">
    <property type="entry name" value="Ribosomal_eL21"/>
</dbReference>
<protein>
    <recommendedName>
        <fullName evidence="4">Large ribosomal subunit protein eL21</fullName>
    </recommendedName>
    <alternativeName>
        <fullName evidence="5">60S ribosomal protein L21</fullName>
    </alternativeName>
</protein>
<dbReference type="PANTHER" id="PTHR20981">
    <property type="entry name" value="60S RIBOSOMAL PROTEIN L21"/>
    <property type="match status" value="1"/>
</dbReference>
<organism evidence="6 7">
    <name type="scientific">Panagrellus redivivus</name>
    <name type="common">Microworm</name>
    <dbReference type="NCBI Taxonomy" id="6233"/>
    <lineage>
        <taxon>Eukaryota</taxon>
        <taxon>Metazoa</taxon>
        <taxon>Ecdysozoa</taxon>
        <taxon>Nematoda</taxon>
        <taxon>Chromadorea</taxon>
        <taxon>Rhabditida</taxon>
        <taxon>Tylenchina</taxon>
        <taxon>Panagrolaimomorpha</taxon>
        <taxon>Panagrolaimoidea</taxon>
        <taxon>Panagrolaimidae</taxon>
        <taxon>Panagrellus</taxon>
    </lineage>
</organism>
<keyword evidence="6" id="KW-1185">Reference proteome</keyword>
<dbReference type="GO" id="GO:1990904">
    <property type="term" value="C:ribonucleoprotein complex"/>
    <property type="evidence" value="ECO:0007669"/>
    <property type="project" value="UniProtKB-KW"/>
</dbReference>
<evidence type="ECO:0000256" key="5">
    <source>
        <dbReference type="ARBA" id="ARBA00035327"/>
    </source>
</evidence>
<dbReference type="Proteomes" id="UP000492821">
    <property type="component" value="Unassembled WGS sequence"/>
</dbReference>
<dbReference type="FunFam" id="2.30.30.70:FF:000001">
    <property type="entry name" value="60S ribosomal protein L21"/>
    <property type="match status" value="1"/>
</dbReference>
<proteinExistence type="inferred from homology"/>
<dbReference type="PROSITE" id="PS01171">
    <property type="entry name" value="RIBOSOMAL_L21E"/>
    <property type="match status" value="1"/>
</dbReference>
<sequence length="162" mass="18598">MVNPKGYRRGTRYMFSRGFRKHGVEHLTTYYREYKRGDIVTIKGNGAFHKGMPFKAYHGRTGRVFNVTQHALGIIVNKRVRTRIIPKRINVRVEHVLPSASRSEFLQRAKANDQRKRDVKAGKAEFVPLRRQPAAPRGAHLIKVNKVNAVELLAPVKFEIIA</sequence>